<feature type="region of interest" description="Disordered" evidence="1">
    <location>
        <begin position="88"/>
        <end position="111"/>
    </location>
</feature>
<dbReference type="STRING" id="3088.A0A383W0T9"/>
<accession>A0A383W0T9</accession>
<evidence type="ECO:0000256" key="1">
    <source>
        <dbReference type="SAM" id="MobiDB-lite"/>
    </source>
</evidence>
<organism evidence="2 3">
    <name type="scientific">Tetradesmus obliquus</name>
    <name type="common">Green alga</name>
    <name type="synonym">Acutodesmus obliquus</name>
    <dbReference type="NCBI Taxonomy" id="3088"/>
    <lineage>
        <taxon>Eukaryota</taxon>
        <taxon>Viridiplantae</taxon>
        <taxon>Chlorophyta</taxon>
        <taxon>core chlorophytes</taxon>
        <taxon>Chlorophyceae</taxon>
        <taxon>CS clade</taxon>
        <taxon>Sphaeropleales</taxon>
        <taxon>Scenedesmaceae</taxon>
        <taxon>Tetradesmus</taxon>
    </lineage>
</organism>
<dbReference type="InterPro" id="IPR013780">
    <property type="entry name" value="Glyco_hydro_b"/>
</dbReference>
<dbReference type="InterPro" id="IPR017853">
    <property type="entry name" value="GH"/>
</dbReference>
<dbReference type="PANTHER" id="PTHR36183">
    <property type="entry name" value="BETA-GLUCURONIDASE"/>
    <property type="match status" value="1"/>
</dbReference>
<dbReference type="Gene3D" id="3.20.20.80">
    <property type="entry name" value="Glycosidases"/>
    <property type="match status" value="1"/>
</dbReference>
<reference evidence="2 3" key="1">
    <citation type="submission" date="2016-10" db="EMBL/GenBank/DDBJ databases">
        <authorList>
            <person name="Cai Z."/>
        </authorList>
    </citation>
    <scope>NUCLEOTIDE SEQUENCE [LARGE SCALE GENOMIC DNA]</scope>
</reference>
<evidence type="ECO:0000313" key="2">
    <source>
        <dbReference type="EMBL" id="SZX71308.1"/>
    </source>
</evidence>
<dbReference type="SUPFAM" id="SSF51445">
    <property type="entry name" value="(Trans)glycosidases"/>
    <property type="match status" value="1"/>
</dbReference>
<dbReference type="Proteomes" id="UP000256970">
    <property type="component" value="Unassembled WGS sequence"/>
</dbReference>
<dbReference type="Gene3D" id="2.60.40.1180">
    <property type="entry name" value="Golgi alpha-mannosidase II"/>
    <property type="match status" value="1"/>
</dbReference>
<dbReference type="InterPro" id="IPR052974">
    <property type="entry name" value="GH79_Enzymes"/>
</dbReference>
<gene>
    <name evidence="2" type="ORF">BQ4739_LOCUS11441</name>
</gene>
<sequence>MQDLCGKLSGSAQQLCYQYVGAAKEDAWDAAAAWRRTSPESFACSGIEVECLQEDMLSSKVGSACRPLAEGAQCELGKHCSSGYCRGQRTPSTDDNSSHKQQQQGGEDEGAAAPRSLLAQMVQPVAAWPTATVSVSSGSSARRVPEAFLSTSHEYNRIHDYGDERNVASWAEVFKMLSPSPIIRVGGASQDKMTQVPDDATWKALKLLQQKTNARFILGLPLWPKNAIAMGKQIIAASKKYLGNSVIVYELGNEPEFWPTGLGGYDATGKWKPAHASAPVVNHLLLLLLLPQPEFWPTGLGGYDAKGKWKPGIDAYAKWFDVVARQVNPCNHREDPKFLSGPGWGNVNTQPTSWLARVLYTGKDCYLAETNIHYYPYIDNTTVTPKQLLSQSLQDFGLSKYGEYQRLVEKEKLGVRISETNSLYGGGKVNMSDTLIGGLWVADALFAFARAGAKGFHLHWGIGGHPTGDLGQPNTGVQTNFYYKYKNATYEFKQLQALRVDASKLEKPVPWPSVHAPWYGYLFWTIAAAGKYNSKSDATFVNTKVEDKGKCGANMKVWALRADNGDLRIALINKDDVINCNMKLWIDDKRFCRTASISKLLPGQAGIKSKGNITWQGQTYENAGFTGKIQGSTVVMQIESKQYPKVGKCGFEVPVPASSAALLVAKKATK</sequence>
<evidence type="ECO:0008006" key="4">
    <source>
        <dbReference type="Google" id="ProtNLM"/>
    </source>
</evidence>
<name>A0A383W0T9_TETOB</name>
<dbReference type="AlphaFoldDB" id="A0A383W0T9"/>
<dbReference type="PANTHER" id="PTHR36183:SF2">
    <property type="entry name" value="BETA-GLUCURONIDASE C-TERMINAL DOMAIN-CONTAINING PROTEIN"/>
    <property type="match status" value="1"/>
</dbReference>
<protein>
    <recommendedName>
        <fullName evidence="4">Beta-glucuronidase C-terminal domain-containing protein</fullName>
    </recommendedName>
</protein>
<evidence type="ECO:0000313" key="3">
    <source>
        <dbReference type="Proteomes" id="UP000256970"/>
    </source>
</evidence>
<keyword evidence="3" id="KW-1185">Reference proteome</keyword>
<dbReference type="EMBL" id="FNXT01001043">
    <property type="protein sequence ID" value="SZX71308.1"/>
    <property type="molecule type" value="Genomic_DNA"/>
</dbReference>
<proteinExistence type="predicted"/>